<dbReference type="Pfam" id="PF00089">
    <property type="entry name" value="Trypsin"/>
    <property type="match status" value="1"/>
</dbReference>
<dbReference type="EMBL" id="CAXKWB010009613">
    <property type="protein sequence ID" value="CAL4095364.1"/>
    <property type="molecule type" value="Genomic_DNA"/>
</dbReference>
<comment type="caution">
    <text evidence="3">The sequence shown here is derived from an EMBL/GenBank/DDBJ whole genome shotgun (WGS) entry which is preliminary data.</text>
</comment>
<sequence length="250" mass="27620">DVTYITRRLSGSTTATAATLSTTAEDPFLCKFVQEDECSTAATQCPRKCSQASCGLSTSPEFDEKTTSERILNGRPTISGKYPWMVHLSYFTSHLKILVPCGGTLIRKRWVLTAAHCFRFLEPNVNLIIRIGFVDRTRQDPGSLIFSASLEDIIKHDGFNPTTLENDLALIQLPQDVVYNNITQPICLGRNEDIPFGGKTTATGWGLLKQGDTETPTLLQEVQLDVVPELECSSPQHFICAFTPNKDTCS</sequence>
<name>A0AAV2QR91_MEGNR</name>
<dbReference type="AlphaFoldDB" id="A0AAV2QR91"/>
<dbReference type="PROSITE" id="PS50240">
    <property type="entry name" value="TRYPSIN_DOM"/>
    <property type="match status" value="1"/>
</dbReference>
<dbReference type="InterPro" id="IPR018114">
    <property type="entry name" value="TRYPSIN_HIS"/>
</dbReference>
<dbReference type="InterPro" id="IPR043504">
    <property type="entry name" value="Peptidase_S1_PA_chymotrypsin"/>
</dbReference>
<protein>
    <recommendedName>
        <fullName evidence="2">Peptidase S1 domain-containing protein</fullName>
    </recommendedName>
</protein>
<accession>A0AAV2QR91</accession>
<feature type="non-terminal residue" evidence="3">
    <location>
        <position position="1"/>
    </location>
</feature>
<dbReference type="PRINTS" id="PR00722">
    <property type="entry name" value="CHYMOTRYPSIN"/>
</dbReference>
<dbReference type="PANTHER" id="PTHR24252:SF7">
    <property type="entry name" value="HYALIN"/>
    <property type="match status" value="1"/>
</dbReference>
<feature type="non-terminal residue" evidence="3">
    <location>
        <position position="250"/>
    </location>
</feature>
<keyword evidence="4" id="KW-1185">Reference proteome</keyword>
<evidence type="ECO:0000256" key="1">
    <source>
        <dbReference type="ARBA" id="ARBA00023157"/>
    </source>
</evidence>
<keyword evidence="1" id="KW-1015">Disulfide bond</keyword>
<feature type="domain" description="Peptidase S1" evidence="2">
    <location>
        <begin position="71"/>
        <end position="250"/>
    </location>
</feature>
<dbReference type="PANTHER" id="PTHR24252">
    <property type="entry name" value="ACROSIN-RELATED"/>
    <property type="match status" value="1"/>
</dbReference>
<organism evidence="3 4">
    <name type="scientific">Meganyctiphanes norvegica</name>
    <name type="common">Northern krill</name>
    <name type="synonym">Thysanopoda norvegica</name>
    <dbReference type="NCBI Taxonomy" id="48144"/>
    <lineage>
        <taxon>Eukaryota</taxon>
        <taxon>Metazoa</taxon>
        <taxon>Ecdysozoa</taxon>
        <taxon>Arthropoda</taxon>
        <taxon>Crustacea</taxon>
        <taxon>Multicrustacea</taxon>
        <taxon>Malacostraca</taxon>
        <taxon>Eumalacostraca</taxon>
        <taxon>Eucarida</taxon>
        <taxon>Euphausiacea</taxon>
        <taxon>Euphausiidae</taxon>
        <taxon>Meganyctiphanes</taxon>
    </lineage>
</organism>
<dbReference type="GO" id="GO:0004252">
    <property type="term" value="F:serine-type endopeptidase activity"/>
    <property type="evidence" value="ECO:0007669"/>
    <property type="project" value="InterPro"/>
</dbReference>
<dbReference type="InterPro" id="IPR001254">
    <property type="entry name" value="Trypsin_dom"/>
</dbReference>
<dbReference type="SMART" id="SM00020">
    <property type="entry name" value="Tryp_SPc"/>
    <property type="match status" value="1"/>
</dbReference>
<dbReference type="FunFam" id="2.40.10.10:FF:000068">
    <property type="entry name" value="transmembrane protease serine 2"/>
    <property type="match status" value="1"/>
</dbReference>
<dbReference type="Proteomes" id="UP001497623">
    <property type="component" value="Unassembled WGS sequence"/>
</dbReference>
<dbReference type="SUPFAM" id="SSF50494">
    <property type="entry name" value="Trypsin-like serine proteases"/>
    <property type="match status" value="1"/>
</dbReference>
<gene>
    <name evidence="3" type="ORF">MNOR_LOCUS15398</name>
</gene>
<dbReference type="InterPro" id="IPR009003">
    <property type="entry name" value="Peptidase_S1_PA"/>
</dbReference>
<dbReference type="CDD" id="cd00190">
    <property type="entry name" value="Tryp_SPc"/>
    <property type="match status" value="1"/>
</dbReference>
<dbReference type="GO" id="GO:0006508">
    <property type="term" value="P:proteolysis"/>
    <property type="evidence" value="ECO:0007669"/>
    <property type="project" value="InterPro"/>
</dbReference>
<dbReference type="PROSITE" id="PS00134">
    <property type="entry name" value="TRYPSIN_HIS"/>
    <property type="match status" value="1"/>
</dbReference>
<reference evidence="3 4" key="1">
    <citation type="submission" date="2024-05" db="EMBL/GenBank/DDBJ databases">
        <authorList>
            <person name="Wallberg A."/>
        </authorList>
    </citation>
    <scope>NUCLEOTIDE SEQUENCE [LARGE SCALE GENOMIC DNA]</scope>
</reference>
<dbReference type="InterPro" id="IPR001314">
    <property type="entry name" value="Peptidase_S1A"/>
</dbReference>
<evidence type="ECO:0000313" key="3">
    <source>
        <dbReference type="EMBL" id="CAL4095364.1"/>
    </source>
</evidence>
<proteinExistence type="predicted"/>
<evidence type="ECO:0000313" key="4">
    <source>
        <dbReference type="Proteomes" id="UP001497623"/>
    </source>
</evidence>
<evidence type="ECO:0000259" key="2">
    <source>
        <dbReference type="PROSITE" id="PS50240"/>
    </source>
</evidence>
<dbReference type="Gene3D" id="2.40.10.10">
    <property type="entry name" value="Trypsin-like serine proteases"/>
    <property type="match status" value="1"/>
</dbReference>